<sequence length="96" mass="10443">MTEVTPTGPSGGRRASALRRRPSDGLASAVMRPEIVPWQGVAQGADEVYTIPEDFRKWPVSHSFRRISVVRGLIPLGSRLIVLIRPTGPRQTSAPA</sequence>
<accession>A0ABN2ZX63</accession>
<feature type="region of interest" description="Disordered" evidence="1">
    <location>
        <begin position="1"/>
        <end position="26"/>
    </location>
</feature>
<organism evidence="2 3">
    <name type="scientific">Actinomadura napierensis</name>
    <dbReference type="NCBI Taxonomy" id="267854"/>
    <lineage>
        <taxon>Bacteria</taxon>
        <taxon>Bacillati</taxon>
        <taxon>Actinomycetota</taxon>
        <taxon>Actinomycetes</taxon>
        <taxon>Streptosporangiales</taxon>
        <taxon>Thermomonosporaceae</taxon>
        <taxon>Actinomadura</taxon>
    </lineage>
</organism>
<gene>
    <name evidence="2" type="ORF">GCM10009727_52880</name>
</gene>
<dbReference type="Proteomes" id="UP001501020">
    <property type="component" value="Unassembled WGS sequence"/>
</dbReference>
<reference evidence="2 3" key="1">
    <citation type="journal article" date="2019" name="Int. J. Syst. Evol. Microbiol.">
        <title>The Global Catalogue of Microorganisms (GCM) 10K type strain sequencing project: providing services to taxonomists for standard genome sequencing and annotation.</title>
        <authorList>
            <consortium name="The Broad Institute Genomics Platform"/>
            <consortium name="The Broad Institute Genome Sequencing Center for Infectious Disease"/>
            <person name="Wu L."/>
            <person name="Ma J."/>
        </authorList>
    </citation>
    <scope>NUCLEOTIDE SEQUENCE [LARGE SCALE GENOMIC DNA]</scope>
    <source>
        <strain evidence="2 3">JCM 13850</strain>
    </source>
</reference>
<protein>
    <submittedName>
        <fullName evidence="2">Uncharacterized protein</fullName>
    </submittedName>
</protein>
<evidence type="ECO:0000313" key="3">
    <source>
        <dbReference type="Proteomes" id="UP001501020"/>
    </source>
</evidence>
<comment type="caution">
    <text evidence="2">The sequence shown here is derived from an EMBL/GenBank/DDBJ whole genome shotgun (WGS) entry which is preliminary data.</text>
</comment>
<evidence type="ECO:0000256" key="1">
    <source>
        <dbReference type="SAM" id="MobiDB-lite"/>
    </source>
</evidence>
<evidence type="ECO:0000313" key="2">
    <source>
        <dbReference type="EMBL" id="GAA2149434.1"/>
    </source>
</evidence>
<name>A0ABN2ZX63_9ACTN</name>
<proteinExistence type="predicted"/>
<dbReference type="EMBL" id="BAAAMR010000052">
    <property type="protein sequence ID" value="GAA2149434.1"/>
    <property type="molecule type" value="Genomic_DNA"/>
</dbReference>
<keyword evidence="3" id="KW-1185">Reference proteome</keyword>